<keyword evidence="1" id="KW-1133">Transmembrane helix</keyword>
<evidence type="ECO:0000313" key="3">
    <source>
        <dbReference type="Proteomes" id="UP000265768"/>
    </source>
</evidence>
<feature type="transmembrane region" description="Helical" evidence="1">
    <location>
        <begin position="71"/>
        <end position="93"/>
    </location>
</feature>
<name>A0A3A4AS06_9ACTN</name>
<dbReference type="EMBL" id="QZEY01000004">
    <property type="protein sequence ID" value="RJL32658.1"/>
    <property type="molecule type" value="Genomic_DNA"/>
</dbReference>
<protein>
    <submittedName>
        <fullName evidence="2">Uncharacterized protein</fullName>
    </submittedName>
</protein>
<dbReference type="Proteomes" id="UP000265768">
    <property type="component" value="Unassembled WGS sequence"/>
</dbReference>
<evidence type="ECO:0000256" key="1">
    <source>
        <dbReference type="SAM" id="Phobius"/>
    </source>
</evidence>
<keyword evidence="3" id="KW-1185">Reference proteome</keyword>
<evidence type="ECO:0000313" key="2">
    <source>
        <dbReference type="EMBL" id="RJL32658.1"/>
    </source>
</evidence>
<accession>A0A3A4AS06</accession>
<feature type="transmembrane region" description="Helical" evidence="1">
    <location>
        <begin position="17"/>
        <end position="37"/>
    </location>
</feature>
<keyword evidence="1" id="KW-0812">Transmembrane</keyword>
<sequence>MTLEPGMTHLLTRPRHALYAAVLVAGGAGAVLTLAGFETAARPLLTLVFLAAAPGAAAAGLLPGWTVLSRVVVGLTSAIVVNILVAQLMLMMGAWSPRNGVAAVAVVSGGLLLLRLALPRPEPAEPSKGGPER</sequence>
<feature type="transmembrane region" description="Helical" evidence="1">
    <location>
        <begin position="100"/>
        <end position="118"/>
    </location>
</feature>
<feature type="transmembrane region" description="Helical" evidence="1">
    <location>
        <begin position="44"/>
        <end position="65"/>
    </location>
</feature>
<proteinExistence type="predicted"/>
<gene>
    <name evidence="2" type="ORF">D5H75_14240</name>
</gene>
<reference evidence="2 3" key="1">
    <citation type="submission" date="2018-09" db="EMBL/GenBank/DDBJ databases">
        <title>YIM 75507 draft genome.</title>
        <authorList>
            <person name="Tang S."/>
            <person name="Feng Y."/>
        </authorList>
    </citation>
    <scope>NUCLEOTIDE SEQUENCE [LARGE SCALE GENOMIC DNA]</scope>
    <source>
        <strain evidence="2 3">YIM 75507</strain>
    </source>
</reference>
<keyword evidence="1" id="KW-0472">Membrane</keyword>
<dbReference type="AlphaFoldDB" id="A0A3A4AS06"/>
<organism evidence="2 3">
    <name type="scientific">Bailinhaonella thermotolerans</name>
    <dbReference type="NCBI Taxonomy" id="1070861"/>
    <lineage>
        <taxon>Bacteria</taxon>
        <taxon>Bacillati</taxon>
        <taxon>Actinomycetota</taxon>
        <taxon>Actinomycetes</taxon>
        <taxon>Streptosporangiales</taxon>
        <taxon>Streptosporangiaceae</taxon>
        <taxon>Bailinhaonella</taxon>
    </lineage>
</organism>
<comment type="caution">
    <text evidence="2">The sequence shown here is derived from an EMBL/GenBank/DDBJ whole genome shotgun (WGS) entry which is preliminary data.</text>
</comment>